<protein>
    <submittedName>
        <fullName evidence="4">Chromosome partitioning ATPase</fullName>
    </submittedName>
</protein>
<organism evidence="4 5">
    <name type="scientific">Vibrio comitans NBRC 102076</name>
    <dbReference type="NCBI Taxonomy" id="1219078"/>
    <lineage>
        <taxon>Bacteria</taxon>
        <taxon>Pseudomonadati</taxon>
        <taxon>Pseudomonadota</taxon>
        <taxon>Gammaproteobacteria</taxon>
        <taxon>Vibrionales</taxon>
        <taxon>Vibrionaceae</taxon>
        <taxon>Vibrio</taxon>
    </lineage>
</organism>
<gene>
    <name evidence="4" type="ORF">VCO01S_18630</name>
</gene>
<name>A0A4Y3IPK3_9VIBR</name>
<dbReference type="RefSeq" id="WP_141271073.1">
    <property type="nucleotide sequence ID" value="NZ_BJLH01000007.1"/>
</dbReference>
<dbReference type="InterPro" id="IPR050625">
    <property type="entry name" value="ParA/MinD_ATPase"/>
</dbReference>
<evidence type="ECO:0000313" key="5">
    <source>
        <dbReference type="Proteomes" id="UP000318242"/>
    </source>
</evidence>
<evidence type="ECO:0000313" key="4">
    <source>
        <dbReference type="EMBL" id="GEA60670.1"/>
    </source>
</evidence>
<proteinExistence type="predicted"/>
<keyword evidence="5" id="KW-1185">Reference proteome</keyword>
<reference evidence="4 5" key="1">
    <citation type="submission" date="2019-06" db="EMBL/GenBank/DDBJ databases">
        <title>Whole genome shotgun sequence of Vibrio comitans NBRC 102076.</title>
        <authorList>
            <person name="Hosoyama A."/>
            <person name="Uohara A."/>
            <person name="Ohji S."/>
            <person name="Ichikawa N."/>
        </authorList>
    </citation>
    <scope>NUCLEOTIDE SEQUENCE [LARGE SCALE GENOMIC DNA]</scope>
    <source>
        <strain evidence="4 5">NBRC 102076</strain>
    </source>
</reference>
<sequence length="419" mass="46969">MFDLSEELSLDIDKKKKSTSKSPELGESGGVTVFYQEYECKEAILEAYRFEGLEEPKCIKGSPITYKGTELGKVIIAELTASEDILRDAEQLNNRLPNDKAVVIIGKTDSIHTLRYLEKLGFYYIPWPTEKLELISNLKLASENDGKRFKNGLFRKAKRVAVIGSRGGLGTSVITAEICSLLAKKGSRTVLVDHQYISSVIDIIVSKKDLEQVDINSITVELAKLDEESAGNYLYEVSQNFLYLGLKGDANLELLENYTHTLSEKLARQANFIVNDYSASVDFQLDVEHIVTQTEITILVIEPSVSSVRSAQRLLDKINEVAIPQAARPRILIVLNFHRPEGSFNLTKEEVEKFVKHKIDVSIPFYKYAAKQLIDGNRIYDLEKGSNSGIADLTMLINGQSKSKNSFFSKFIPKGRKAK</sequence>
<dbReference type="Proteomes" id="UP000318242">
    <property type="component" value="Unassembled WGS sequence"/>
</dbReference>
<keyword evidence="2" id="KW-0067">ATP-binding</keyword>
<accession>A0A4Y3IPK3</accession>
<evidence type="ECO:0000256" key="1">
    <source>
        <dbReference type="ARBA" id="ARBA00022741"/>
    </source>
</evidence>
<dbReference type="AlphaFoldDB" id="A0A4Y3IPK3"/>
<dbReference type="Gene3D" id="3.40.50.300">
    <property type="entry name" value="P-loop containing nucleotide triphosphate hydrolases"/>
    <property type="match status" value="1"/>
</dbReference>
<comment type="caution">
    <text evidence="4">The sequence shown here is derived from an EMBL/GenBank/DDBJ whole genome shotgun (WGS) entry which is preliminary data.</text>
</comment>
<dbReference type="GO" id="GO:0005829">
    <property type="term" value="C:cytosol"/>
    <property type="evidence" value="ECO:0007669"/>
    <property type="project" value="TreeGrafter"/>
</dbReference>
<feature type="domain" description="CobQ/CobB/MinD/ParA nucleotide binding" evidence="3">
    <location>
        <begin position="160"/>
        <end position="360"/>
    </location>
</feature>
<dbReference type="GO" id="GO:0009898">
    <property type="term" value="C:cytoplasmic side of plasma membrane"/>
    <property type="evidence" value="ECO:0007669"/>
    <property type="project" value="TreeGrafter"/>
</dbReference>
<dbReference type="GO" id="GO:0051782">
    <property type="term" value="P:negative regulation of cell division"/>
    <property type="evidence" value="ECO:0007669"/>
    <property type="project" value="TreeGrafter"/>
</dbReference>
<dbReference type="OrthoDB" id="6250531at2"/>
<dbReference type="GO" id="GO:0016887">
    <property type="term" value="F:ATP hydrolysis activity"/>
    <property type="evidence" value="ECO:0007669"/>
    <property type="project" value="TreeGrafter"/>
</dbReference>
<keyword evidence="1" id="KW-0547">Nucleotide-binding</keyword>
<evidence type="ECO:0000256" key="2">
    <source>
        <dbReference type="ARBA" id="ARBA00022840"/>
    </source>
</evidence>
<dbReference type="SUPFAM" id="SSF52540">
    <property type="entry name" value="P-loop containing nucleoside triphosphate hydrolases"/>
    <property type="match status" value="1"/>
</dbReference>
<dbReference type="GO" id="GO:0005524">
    <property type="term" value="F:ATP binding"/>
    <property type="evidence" value="ECO:0007669"/>
    <property type="project" value="UniProtKB-KW"/>
</dbReference>
<evidence type="ECO:0000259" key="3">
    <source>
        <dbReference type="Pfam" id="PF01656"/>
    </source>
</evidence>
<dbReference type="Pfam" id="PF01656">
    <property type="entry name" value="CbiA"/>
    <property type="match status" value="1"/>
</dbReference>
<dbReference type="PANTHER" id="PTHR43384:SF6">
    <property type="entry name" value="SEPTUM SITE-DETERMINING PROTEIN MIND HOMOLOG, CHLOROPLASTIC"/>
    <property type="match status" value="1"/>
</dbReference>
<dbReference type="InterPro" id="IPR002586">
    <property type="entry name" value="CobQ/CobB/MinD/ParA_Nub-bd_dom"/>
</dbReference>
<dbReference type="PANTHER" id="PTHR43384">
    <property type="entry name" value="SEPTUM SITE-DETERMINING PROTEIN MIND HOMOLOG, CHLOROPLASTIC-RELATED"/>
    <property type="match status" value="1"/>
</dbReference>
<dbReference type="EMBL" id="BJLH01000007">
    <property type="protein sequence ID" value="GEA60670.1"/>
    <property type="molecule type" value="Genomic_DNA"/>
</dbReference>
<dbReference type="InterPro" id="IPR027417">
    <property type="entry name" value="P-loop_NTPase"/>
</dbReference>